<name>A0A6J6GJI1_9ZZZZ</name>
<gene>
    <name evidence="1" type="ORF">UFOPK1493_04346</name>
</gene>
<dbReference type="AlphaFoldDB" id="A0A6J6GJI1"/>
<dbReference type="EMBL" id="CAEZSR010000329">
    <property type="protein sequence ID" value="CAB4601387.1"/>
    <property type="molecule type" value="Genomic_DNA"/>
</dbReference>
<accession>A0A6J6GJI1</accession>
<protein>
    <submittedName>
        <fullName evidence="1">Unannotated protein</fullName>
    </submittedName>
</protein>
<proteinExistence type="predicted"/>
<evidence type="ECO:0000313" key="1">
    <source>
        <dbReference type="EMBL" id="CAB4601387.1"/>
    </source>
</evidence>
<reference evidence="1" key="1">
    <citation type="submission" date="2020-05" db="EMBL/GenBank/DDBJ databases">
        <authorList>
            <person name="Chiriac C."/>
            <person name="Salcher M."/>
            <person name="Ghai R."/>
            <person name="Kavagutti S V."/>
        </authorList>
    </citation>
    <scope>NUCLEOTIDE SEQUENCE</scope>
</reference>
<organism evidence="1">
    <name type="scientific">freshwater metagenome</name>
    <dbReference type="NCBI Taxonomy" id="449393"/>
    <lineage>
        <taxon>unclassified sequences</taxon>
        <taxon>metagenomes</taxon>
        <taxon>ecological metagenomes</taxon>
    </lineage>
</organism>
<sequence>MGVTSGAVVVGASPAGGTEAVGASVDGAVVDGAVVDGAVVDGAVVAVTAAALPVAELAEAAVITVEPTEASAVGDVAGGATTGAGSATVGRSPDVSAKAMPPITTLPAAPPSATFQSSFLVRFIVFSSLGGDRSSPSGPLSRAGMGRS</sequence>